<feature type="transmembrane region" description="Helical" evidence="6">
    <location>
        <begin position="273"/>
        <end position="294"/>
    </location>
</feature>
<keyword evidence="3 6" id="KW-0812">Transmembrane</keyword>
<dbReference type="GO" id="GO:0044341">
    <property type="term" value="P:sodium-dependent phosphate transport"/>
    <property type="evidence" value="ECO:0007669"/>
    <property type="project" value="InterPro"/>
</dbReference>
<evidence type="ECO:0000313" key="8">
    <source>
        <dbReference type="EMBL" id="NIA69348.1"/>
    </source>
</evidence>
<keyword evidence="5 6" id="KW-0472">Membrane</keyword>
<dbReference type="GO" id="GO:0005436">
    <property type="term" value="F:sodium:phosphate symporter activity"/>
    <property type="evidence" value="ECO:0007669"/>
    <property type="project" value="InterPro"/>
</dbReference>
<feature type="transmembrane region" description="Helical" evidence="6">
    <location>
        <begin position="171"/>
        <end position="196"/>
    </location>
</feature>
<feature type="transmembrane region" description="Helical" evidence="6">
    <location>
        <begin position="77"/>
        <end position="98"/>
    </location>
</feature>
<keyword evidence="9" id="KW-1185">Reference proteome</keyword>
<dbReference type="SUPFAM" id="SSF109755">
    <property type="entry name" value="PhoU-like"/>
    <property type="match status" value="1"/>
</dbReference>
<dbReference type="InterPro" id="IPR026022">
    <property type="entry name" value="PhoU_dom"/>
</dbReference>
<feature type="transmembrane region" description="Helical" evidence="6">
    <location>
        <begin position="44"/>
        <end position="65"/>
    </location>
</feature>
<dbReference type="InterPro" id="IPR003841">
    <property type="entry name" value="Na/Pi_transpt"/>
</dbReference>
<dbReference type="PANTHER" id="PTHR10010">
    <property type="entry name" value="SOLUTE CARRIER FAMILY 34 SODIUM PHOSPHATE , MEMBER 2-RELATED"/>
    <property type="match status" value="1"/>
</dbReference>
<protein>
    <submittedName>
        <fullName evidence="8">Na/Pi cotransporter family protein</fullName>
    </submittedName>
</protein>
<comment type="subcellular location">
    <subcellularLocation>
        <location evidence="1">Cell membrane</location>
        <topology evidence="1">Multi-pass membrane protein</topology>
    </subcellularLocation>
</comment>
<feature type="transmembrane region" description="Helical" evidence="6">
    <location>
        <begin position="104"/>
        <end position="121"/>
    </location>
</feature>
<dbReference type="RefSeq" id="WP_167224842.1">
    <property type="nucleotide sequence ID" value="NZ_JAAQPH010000008.1"/>
</dbReference>
<keyword evidence="2" id="KW-1003">Cell membrane</keyword>
<feature type="domain" description="PhoU" evidence="7">
    <location>
        <begin position="445"/>
        <end position="525"/>
    </location>
</feature>
<keyword evidence="4 6" id="KW-1133">Transmembrane helix</keyword>
<feature type="transmembrane region" description="Helical" evidence="6">
    <location>
        <begin position="241"/>
        <end position="261"/>
    </location>
</feature>
<dbReference type="PANTHER" id="PTHR10010:SF46">
    <property type="entry name" value="SODIUM-DEPENDENT PHOSPHATE TRANSPORT PROTEIN 2B"/>
    <property type="match status" value="1"/>
</dbReference>
<dbReference type="Gene3D" id="1.20.58.220">
    <property type="entry name" value="Phosphate transport system protein phou homolog 2, domain 2"/>
    <property type="match status" value="1"/>
</dbReference>
<dbReference type="Proteomes" id="UP000761264">
    <property type="component" value="Unassembled WGS sequence"/>
</dbReference>
<evidence type="ECO:0000256" key="2">
    <source>
        <dbReference type="ARBA" id="ARBA00022475"/>
    </source>
</evidence>
<feature type="transmembrane region" description="Helical" evidence="6">
    <location>
        <begin position="208"/>
        <end position="229"/>
    </location>
</feature>
<dbReference type="AlphaFoldDB" id="A0A967EXQ4"/>
<proteinExistence type="predicted"/>
<gene>
    <name evidence="8" type="ORF">HBA54_12170</name>
</gene>
<sequence length="538" mass="58060">MQTLLALLGAVALLVWGVRTVRTALERAFPSQLERALGKVAGNRFSALLFGVGTAAALQSGTAVVTMVSGFVSRGKLAVALGLAAALGSDVGSAVAAVVLSQDVSALSPFLIMVGVAVFMITSSKTHRNLGRFALGLGFVLLALSLISGATQELKSSETVGLILTALGEDLALAVLMGAVLTVATYSSLATVLLVASFAAQGLIGIEAGFALVLGVNLASGAPALIASWGEGWEGRVTPLANLVLRMAGAVALAPFARQLARLVGELGLPAETSVVLFHLSFNALLVLVCLPFVETICKGVARVRPMEPVTDQTDARAPIYLREADLERPERALANCSREVLRAAEAVHQMLNDTIEAFRDKRLIRVIRQRDEIVDSLHREVILFVAMITRERLTAEQAARAGAIFEFSTNLEHIGDIVDHNLMDLAGNRKLAEEEFSPEGWAEILRLHEELVGNFKLALDVFLTEDGELAEQLLIEKRRYRERVEESNRQHFQRLNEGRVESMNTSVLHLDILRDFRRINSHLSTAAYPVLEPRRGS</sequence>
<evidence type="ECO:0000259" key="7">
    <source>
        <dbReference type="Pfam" id="PF01895"/>
    </source>
</evidence>
<dbReference type="GO" id="GO:0005886">
    <property type="term" value="C:plasma membrane"/>
    <property type="evidence" value="ECO:0007669"/>
    <property type="project" value="UniProtKB-SubCell"/>
</dbReference>
<organism evidence="8 9">
    <name type="scientific">Pelagibius litoralis</name>
    <dbReference type="NCBI Taxonomy" id="374515"/>
    <lineage>
        <taxon>Bacteria</taxon>
        <taxon>Pseudomonadati</taxon>
        <taxon>Pseudomonadota</taxon>
        <taxon>Alphaproteobacteria</taxon>
        <taxon>Rhodospirillales</taxon>
        <taxon>Rhodovibrionaceae</taxon>
        <taxon>Pelagibius</taxon>
    </lineage>
</organism>
<dbReference type="Pfam" id="PF02690">
    <property type="entry name" value="Na_Pi_cotrans"/>
    <property type="match status" value="2"/>
</dbReference>
<feature type="domain" description="PhoU" evidence="7">
    <location>
        <begin position="342"/>
        <end position="419"/>
    </location>
</feature>
<dbReference type="InterPro" id="IPR038078">
    <property type="entry name" value="PhoU-like_sf"/>
</dbReference>
<dbReference type="Pfam" id="PF01895">
    <property type="entry name" value="PhoU"/>
    <property type="match status" value="2"/>
</dbReference>
<evidence type="ECO:0000313" key="9">
    <source>
        <dbReference type="Proteomes" id="UP000761264"/>
    </source>
</evidence>
<dbReference type="EMBL" id="JAAQPH010000008">
    <property type="protein sequence ID" value="NIA69348.1"/>
    <property type="molecule type" value="Genomic_DNA"/>
</dbReference>
<dbReference type="NCBIfam" id="NF037997">
    <property type="entry name" value="Na_Pi_symport"/>
    <property type="match status" value="1"/>
</dbReference>
<evidence type="ECO:0000256" key="3">
    <source>
        <dbReference type="ARBA" id="ARBA00022692"/>
    </source>
</evidence>
<evidence type="ECO:0000256" key="4">
    <source>
        <dbReference type="ARBA" id="ARBA00022989"/>
    </source>
</evidence>
<comment type="caution">
    <text evidence="8">The sequence shown here is derived from an EMBL/GenBank/DDBJ whole genome shotgun (WGS) entry which is preliminary data.</text>
</comment>
<feature type="transmembrane region" description="Helical" evidence="6">
    <location>
        <begin position="133"/>
        <end position="151"/>
    </location>
</feature>
<evidence type="ECO:0000256" key="1">
    <source>
        <dbReference type="ARBA" id="ARBA00004651"/>
    </source>
</evidence>
<reference evidence="8" key="1">
    <citation type="submission" date="2020-03" db="EMBL/GenBank/DDBJ databases">
        <title>Genome of Pelagibius litoralis DSM 21314T.</title>
        <authorList>
            <person name="Wang G."/>
        </authorList>
    </citation>
    <scope>NUCLEOTIDE SEQUENCE</scope>
    <source>
        <strain evidence="8">DSM 21314</strain>
    </source>
</reference>
<name>A0A967EXQ4_9PROT</name>
<accession>A0A967EXQ4</accession>
<evidence type="ECO:0000256" key="5">
    <source>
        <dbReference type="ARBA" id="ARBA00023136"/>
    </source>
</evidence>
<evidence type="ECO:0000256" key="6">
    <source>
        <dbReference type="SAM" id="Phobius"/>
    </source>
</evidence>